<dbReference type="EMBL" id="UINC01137198">
    <property type="protein sequence ID" value="SVD22394.1"/>
    <property type="molecule type" value="Genomic_DNA"/>
</dbReference>
<protein>
    <submittedName>
        <fullName evidence="1">Uncharacterized protein</fullName>
    </submittedName>
</protein>
<gene>
    <name evidence="1" type="ORF">METZ01_LOCUS375248</name>
</gene>
<sequence length="31" mass="3198">MSKGSKPKSSVKAQYDLTGKKIVITGGAGFL</sequence>
<feature type="non-terminal residue" evidence="1">
    <location>
        <position position="31"/>
    </location>
</feature>
<reference evidence="1" key="1">
    <citation type="submission" date="2018-05" db="EMBL/GenBank/DDBJ databases">
        <authorList>
            <person name="Lanie J.A."/>
            <person name="Ng W.-L."/>
            <person name="Kazmierczak K.M."/>
            <person name="Andrzejewski T.M."/>
            <person name="Davidsen T.M."/>
            <person name="Wayne K.J."/>
            <person name="Tettelin H."/>
            <person name="Glass J.I."/>
            <person name="Rusch D."/>
            <person name="Podicherti R."/>
            <person name="Tsui H.-C.T."/>
            <person name="Winkler M.E."/>
        </authorList>
    </citation>
    <scope>NUCLEOTIDE SEQUENCE</scope>
</reference>
<name>A0A382TJV6_9ZZZZ</name>
<dbReference type="AlphaFoldDB" id="A0A382TJV6"/>
<accession>A0A382TJV6</accession>
<proteinExistence type="predicted"/>
<organism evidence="1">
    <name type="scientific">marine metagenome</name>
    <dbReference type="NCBI Taxonomy" id="408172"/>
    <lineage>
        <taxon>unclassified sequences</taxon>
        <taxon>metagenomes</taxon>
        <taxon>ecological metagenomes</taxon>
    </lineage>
</organism>
<evidence type="ECO:0000313" key="1">
    <source>
        <dbReference type="EMBL" id="SVD22394.1"/>
    </source>
</evidence>